<feature type="region of interest" description="Disordered" evidence="1">
    <location>
        <begin position="144"/>
        <end position="187"/>
    </location>
</feature>
<proteinExistence type="predicted"/>
<accession>A0A328C6D7</accession>
<gene>
    <name evidence="2" type="ORF">DL240_11015</name>
</gene>
<organism evidence="2 3">
    <name type="scientific">Lujinxingia litoralis</name>
    <dbReference type="NCBI Taxonomy" id="2211119"/>
    <lineage>
        <taxon>Bacteria</taxon>
        <taxon>Deltaproteobacteria</taxon>
        <taxon>Bradymonadales</taxon>
        <taxon>Lujinxingiaceae</taxon>
        <taxon>Lujinxingia</taxon>
    </lineage>
</organism>
<protein>
    <submittedName>
        <fullName evidence="2">Uncharacterized protein</fullName>
    </submittedName>
</protein>
<keyword evidence="3" id="KW-1185">Reference proteome</keyword>
<feature type="compositionally biased region" description="Polar residues" evidence="1">
    <location>
        <begin position="158"/>
        <end position="171"/>
    </location>
</feature>
<evidence type="ECO:0000313" key="2">
    <source>
        <dbReference type="EMBL" id="RAL22372.1"/>
    </source>
</evidence>
<reference evidence="2 3" key="1">
    <citation type="submission" date="2018-05" db="EMBL/GenBank/DDBJ databases">
        <title>Lujinxingia marina gen. nov. sp. nov., a new facultative anaerobic member of the class Deltaproteobacteria, and proposal of Lujinxingaceae fam. nov.</title>
        <authorList>
            <person name="Li C.-M."/>
        </authorList>
    </citation>
    <scope>NUCLEOTIDE SEQUENCE [LARGE SCALE GENOMIC DNA]</scope>
    <source>
        <strain evidence="2 3">B210</strain>
    </source>
</reference>
<dbReference type="AlphaFoldDB" id="A0A328C6D7"/>
<evidence type="ECO:0000256" key="1">
    <source>
        <dbReference type="SAM" id="MobiDB-lite"/>
    </source>
</evidence>
<comment type="caution">
    <text evidence="2">The sequence shown here is derived from an EMBL/GenBank/DDBJ whole genome shotgun (WGS) entry which is preliminary data.</text>
</comment>
<dbReference type="Proteomes" id="UP000249169">
    <property type="component" value="Unassembled WGS sequence"/>
</dbReference>
<dbReference type="EMBL" id="QHKO01000004">
    <property type="protein sequence ID" value="RAL22372.1"/>
    <property type="molecule type" value="Genomic_DNA"/>
</dbReference>
<sequence>MSAIIFMASNKGSLMFTYILKTLERHLLSPARRLFIYEQLDTIAREHQLRALHTRIEKARLLDSLNVDRSTRWRLWNRMERTHPGLILRALTTEELREGSERGQQELLTLVYFIIHSPTLEQPELRTRLLNPLLQQMRRLEHYAERAPTPAGADEPTQKNARPSKNASRSSRPARKPALTPGPSSLH</sequence>
<name>A0A328C6D7_9DELT</name>
<evidence type="ECO:0000313" key="3">
    <source>
        <dbReference type="Proteomes" id="UP000249169"/>
    </source>
</evidence>